<dbReference type="InterPro" id="IPR035965">
    <property type="entry name" value="PAS-like_dom_sf"/>
</dbReference>
<proteinExistence type="predicted"/>
<organism evidence="3 4">
    <name type="scientific">Halalkalibacter hemicellulosilyticusJCM 9152</name>
    <dbReference type="NCBI Taxonomy" id="1236971"/>
    <lineage>
        <taxon>Bacteria</taxon>
        <taxon>Bacillati</taxon>
        <taxon>Bacillota</taxon>
        <taxon>Bacilli</taxon>
        <taxon>Bacillales</taxon>
        <taxon>Bacillaceae</taxon>
        <taxon>Halalkalibacter</taxon>
    </lineage>
</organism>
<dbReference type="InterPro" id="IPR001932">
    <property type="entry name" value="PPM-type_phosphatase-like_dom"/>
</dbReference>
<evidence type="ECO:0000313" key="4">
    <source>
        <dbReference type="Proteomes" id="UP000018895"/>
    </source>
</evidence>
<gene>
    <name evidence="3" type="ORF">JCM9152_1042</name>
</gene>
<dbReference type="STRING" id="1236971.JCM9152_1042"/>
<dbReference type="SUPFAM" id="SSF81606">
    <property type="entry name" value="PP2C-like"/>
    <property type="match status" value="1"/>
</dbReference>
<accession>W4QCI7</accession>
<sequence length="347" mass="39307">MAHQVAIIDQDGWIIATNEEWDRFCQMNGGRMDDCGVGSQYLEVSGKEVQLGIMSVLQGKKKMFRYEYPCHSPNEMRWFAMVVTPLKQLPDPLQMEGAVITHLNITDRKRLEMQQSKDFALAQAIQKSVLVPPIENENIMINALLRPSQHLSGDLYSWYQIDERHYGVILLDIMGQGVASSLISMSLRALLPGIIRRVSDPERVYAELNKHFHSLFRSVIHSKHYFCTGIYLYIDVEQKSIQYFNAGHPSGILVGDGRNHLLKQTITPIGLSEDMELVTDQVQYEKGDQLAIFTDGVAGTLRMTVRESEHYMLTIADQLHPTKLEELSKGIFAGEQADDIAIVSIKL</sequence>
<reference evidence="3" key="1">
    <citation type="journal article" date="2014" name="Genome Announc.">
        <title>Draft Genome Sequences of Three Alkaliphilic Bacillus Strains, Bacillus wakoensis JCM 9140T, Bacillus akibai JCM 9157T, and Bacillus hemicellulosilyticus JCM 9152T.</title>
        <authorList>
            <person name="Yuki M."/>
            <person name="Oshima K."/>
            <person name="Suda W."/>
            <person name="Oshida Y."/>
            <person name="Kitamura K."/>
            <person name="Iida T."/>
            <person name="Hattori M."/>
            <person name="Ohkuma M."/>
        </authorList>
    </citation>
    <scope>NUCLEOTIDE SEQUENCE [LARGE SCALE GENOMIC DNA]</scope>
    <source>
        <strain evidence="3">JCM 9152</strain>
    </source>
</reference>
<keyword evidence="4" id="KW-1185">Reference proteome</keyword>
<dbReference type="Gene3D" id="3.60.40.10">
    <property type="entry name" value="PPM-type phosphatase domain"/>
    <property type="match status" value="1"/>
</dbReference>
<dbReference type="Pfam" id="PF07228">
    <property type="entry name" value="SpoIIE"/>
    <property type="match status" value="1"/>
</dbReference>
<name>W4QCI7_9BACI</name>
<dbReference type="Gene3D" id="3.30.450.20">
    <property type="entry name" value="PAS domain"/>
    <property type="match status" value="1"/>
</dbReference>
<dbReference type="RefSeq" id="WP_052015586.1">
    <property type="nucleotide sequence ID" value="NZ_BAUU01000006.1"/>
</dbReference>
<evidence type="ECO:0000259" key="2">
    <source>
        <dbReference type="SMART" id="SM00331"/>
    </source>
</evidence>
<dbReference type="PANTHER" id="PTHR43156">
    <property type="entry name" value="STAGE II SPORULATION PROTEIN E-RELATED"/>
    <property type="match status" value="1"/>
</dbReference>
<dbReference type="SMART" id="SM00331">
    <property type="entry name" value="PP2C_SIG"/>
    <property type="match status" value="1"/>
</dbReference>
<evidence type="ECO:0000256" key="1">
    <source>
        <dbReference type="ARBA" id="ARBA00022801"/>
    </source>
</evidence>
<dbReference type="InterPro" id="IPR052016">
    <property type="entry name" value="Bact_Sigma-Reg"/>
</dbReference>
<dbReference type="Proteomes" id="UP000018895">
    <property type="component" value="Unassembled WGS sequence"/>
</dbReference>
<dbReference type="OrthoDB" id="9763484at2"/>
<dbReference type="PANTHER" id="PTHR43156:SF14">
    <property type="entry name" value="PHOSPHOSERINE PHOSPHATASE RSBP"/>
    <property type="match status" value="1"/>
</dbReference>
<feature type="domain" description="PPM-type phosphatase" evidence="2">
    <location>
        <begin position="136"/>
        <end position="347"/>
    </location>
</feature>
<dbReference type="AlphaFoldDB" id="W4QCI7"/>
<comment type="caution">
    <text evidence="3">The sequence shown here is derived from an EMBL/GenBank/DDBJ whole genome shotgun (WGS) entry which is preliminary data.</text>
</comment>
<dbReference type="SUPFAM" id="SSF55785">
    <property type="entry name" value="PYP-like sensor domain (PAS domain)"/>
    <property type="match status" value="1"/>
</dbReference>
<dbReference type="GO" id="GO:0016791">
    <property type="term" value="F:phosphatase activity"/>
    <property type="evidence" value="ECO:0007669"/>
    <property type="project" value="TreeGrafter"/>
</dbReference>
<dbReference type="EMBL" id="BAUU01000006">
    <property type="protein sequence ID" value="GAE29667.1"/>
    <property type="molecule type" value="Genomic_DNA"/>
</dbReference>
<evidence type="ECO:0000313" key="3">
    <source>
        <dbReference type="EMBL" id="GAE29667.1"/>
    </source>
</evidence>
<protein>
    <submittedName>
        <fullName evidence="3">GGDEF domain protein</fullName>
    </submittedName>
</protein>
<keyword evidence="1" id="KW-0378">Hydrolase</keyword>
<dbReference type="InterPro" id="IPR036457">
    <property type="entry name" value="PPM-type-like_dom_sf"/>
</dbReference>